<protein>
    <recommendedName>
        <fullName evidence="3">C2H2-type domain-containing protein</fullName>
    </recommendedName>
</protein>
<keyword evidence="1" id="KW-0863">Zinc-finger</keyword>
<name>B9G7M2_ORYSJ</name>
<evidence type="ECO:0000259" key="3">
    <source>
        <dbReference type="PROSITE" id="PS50157"/>
    </source>
</evidence>
<evidence type="ECO:0000256" key="1">
    <source>
        <dbReference type="PROSITE-ProRule" id="PRU00042"/>
    </source>
</evidence>
<organism evidence="4">
    <name type="scientific">Oryza sativa subsp. japonica</name>
    <name type="common">Rice</name>
    <dbReference type="NCBI Taxonomy" id="39947"/>
    <lineage>
        <taxon>Eukaryota</taxon>
        <taxon>Viridiplantae</taxon>
        <taxon>Streptophyta</taxon>
        <taxon>Embryophyta</taxon>
        <taxon>Tracheophyta</taxon>
        <taxon>Spermatophyta</taxon>
        <taxon>Magnoliopsida</taxon>
        <taxon>Liliopsida</taxon>
        <taxon>Poales</taxon>
        <taxon>Poaceae</taxon>
        <taxon>BOP clade</taxon>
        <taxon>Oryzoideae</taxon>
        <taxon>Oryzeae</taxon>
        <taxon>Oryzinae</taxon>
        <taxon>Oryza</taxon>
        <taxon>Oryza sativa</taxon>
    </lineage>
</organism>
<dbReference type="Pfam" id="PF13912">
    <property type="entry name" value="zf-C2H2_6"/>
    <property type="match status" value="1"/>
</dbReference>
<evidence type="ECO:0000313" key="4">
    <source>
        <dbReference type="EMBL" id="EEE50607.1"/>
    </source>
</evidence>
<accession>B9G7M2</accession>
<sequence>MSPMRPRSSSASSTSPVAGKKEKTATKPAGGGARDPPKGRSSSFACRVCGKRFPSQQAMAGHEDHCRRHEDHVREAAAATAAAVVVVATATASGGCSNRATCGALLASYTCATQLLAAAAVADWSQVAAGIPLSKEQLVVAVAIVLADDGQGQAAEVFLLDLAAEELNLGPSMNNEATSIPKALPALSGQFIVDGATGLADDLGRVEAEGLAYVEGLEEVEEVDGCSSRGSANLCPVGRWTSDARLHDAPRIIRLHFCRIRSRADIISSRDPAILSRSFSHSEVVSEYSSSAISPYENKCYNDYRLRCPSGMSKWYIAQTHVRLVTIEDPDIPEIANVDTLYPMQSAPVTHLTGDIVEELYSDTTSLWEKLRDNIAGSLEEMMSALDRMRQKCKRIMRGHSTGMHQKSTVPQDTGLRTPYRNNRLPLLGLPHRQDPQLPHVLDVGKACGTVYDKPIGQCR</sequence>
<keyword evidence="1" id="KW-0862">Zinc</keyword>
<keyword evidence="1" id="KW-0479">Metal-binding</keyword>
<dbReference type="Proteomes" id="UP000007752">
    <property type="component" value="Chromosome 10"/>
</dbReference>
<dbReference type="GO" id="GO:0008270">
    <property type="term" value="F:zinc ion binding"/>
    <property type="evidence" value="ECO:0007669"/>
    <property type="project" value="UniProtKB-KW"/>
</dbReference>
<dbReference type="HOGENOM" id="CLU_089110_0_0_1"/>
<dbReference type="PROSITE" id="PS50157">
    <property type="entry name" value="ZINC_FINGER_C2H2_2"/>
    <property type="match status" value="1"/>
</dbReference>
<evidence type="ECO:0000256" key="2">
    <source>
        <dbReference type="SAM" id="MobiDB-lite"/>
    </source>
</evidence>
<dbReference type="EMBL" id="CM000147">
    <property type="protein sequence ID" value="EEE50607.1"/>
    <property type="molecule type" value="Genomic_DNA"/>
</dbReference>
<reference evidence="4" key="1">
    <citation type="journal article" date="2005" name="PLoS Biol.">
        <title>The genomes of Oryza sativa: a history of duplications.</title>
        <authorList>
            <person name="Yu J."/>
            <person name="Wang J."/>
            <person name="Lin W."/>
            <person name="Li S."/>
            <person name="Li H."/>
            <person name="Zhou J."/>
            <person name="Ni P."/>
            <person name="Dong W."/>
            <person name="Hu S."/>
            <person name="Zeng C."/>
            <person name="Zhang J."/>
            <person name="Zhang Y."/>
            <person name="Li R."/>
            <person name="Xu Z."/>
            <person name="Li S."/>
            <person name="Li X."/>
            <person name="Zheng H."/>
            <person name="Cong L."/>
            <person name="Lin L."/>
            <person name="Yin J."/>
            <person name="Geng J."/>
            <person name="Li G."/>
            <person name="Shi J."/>
            <person name="Liu J."/>
            <person name="Lv H."/>
            <person name="Li J."/>
            <person name="Wang J."/>
            <person name="Deng Y."/>
            <person name="Ran L."/>
            <person name="Shi X."/>
            <person name="Wang X."/>
            <person name="Wu Q."/>
            <person name="Li C."/>
            <person name="Ren X."/>
            <person name="Wang J."/>
            <person name="Wang X."/>
            <person name="Li D."/>
            <person name="Liu D."/>
            <person name="Zhang X."/>
            <person name="Ji Z."/>
            <person name="Zhao W."/>
            <person name="Sun Y."/>
            <person name="Zhang Z."/>
            <person name="Bao J."/>
            <person name="Han Y."/>
            <person name="Dong L."/>
            <person name="Ji J."/>
            <person name="Chen P."/>
            <person name="Wu S."/>
            <person name="Liu J."/>
            <person name="Xiao Y."/>
            <person name="Bu D."/>
            <person name="Tan J."/>
            <person name="Yang L."/>
            <person name="Ye C."/>
            <person name="Zhang J."/>
            <person name="Xu J."/>
            <person name="Zhou Y."/>
            <person name="Yu Y."/>
            <person name="Zhang B."/>
            <person name="Zhuang S."/>
            <person name="Wei H."/>
            <person name="Liu B."/>
            <person name="Lei M."/>
            <person name="Yu H."/>
            <person name="Li Y."/>
            <person name="Xu H."/>
            <person name="Wei S."/>
            <person name="He X."/>
            <person name="Fang L."/>
            <person name="Zhang Z."/>
            <person name="Zhang Y."/>
            <person name="Huang X."/>
            <person name="Su Z."/>
            <person name="Tong W."/>
            <person name="Li J."/>
            <person name="Tong Z."/>
            <person name="Li S."/>
            <person name="Ye J."/>
            <person name="Wang L."/>
            <person name="Fang L."/>
            <person name="Lei T."/>
            <person name="Chen C."/>
            <person name="Chen H."/>
            <person name="Xu Z."/>
            <person name="Li H."/>
            <person name="Huang H."/>
            <person name="Zhang F."/>
            <person name="Xu H."/>
            <person name="Li N."/>
            <person name="Zhao C."/>
            <person name="Li S."/>
            <person name="Dong L."/>
            <person name="Huang Y."/>
            <person name="Li L."/>
            <person name="Xi Y."/>
            <person name="Qi Q."/>
            <person name="Li W."/>
            <person name="Zhang B."/>
            <person name="Hu W."/>
            <person name="Zhang Y."/>
            <person name="Tian X."/>
            <person name="Jiao Y."/>
            <person name="Liang X."/>
            <person name="Jin J."/>
            <person name="Gao L."/>
            <person name="Zheng W."/>
            <person name="Hao B."/>
            <person name="Liu S."/>
            <person name="Wang W."/>
            <person name="Yuan L."/>
            <person name="Cao M."/>
            <person name="McDermott J."/>
            <person name="Samudrala R."/>
            <person name="Wang J."/>
            <person name="Wong G.K."/>
            <person name="Yang H."/>
        </authorList>
    </citation>
    <scope>NUCLEOTIDE SEQUENCE [LARGE SCALE GENOMIC DNA]</scope>
</reference>
<feature type="region of interest" description="Disordered" evidence="2">
    <location>
        <begin position="1"/>
        <end position="41"/>
    </location>
</feature>
<feature type="compositionally biased region" description="Low complexity" evidence="2">
    <location>
        <begin position="1"/>
        <end position="16"/>
    </location>
</feature>
<proteinExistence type="predicted"/>
<dbReference type="InterPro" id="IPR013087">
    <property type="entry name" value="Znf_C2H2_type"/>
</dbReference>
<gene>
    <name evidence="4" type="ORF">OsJ_30800</name>
</gene>
<reference evidence="4" key="2">
    <citation type="submission" date="2008-12" db="EMBL/GenBank/DDBJ databases">
        <title>Improved gene annotation of the rice (Oryza sativa) genomes.</title>
        <authorList>
            <person name="Wang J."/>
            <person name="Li R."/>
            <person name="Fan W."/>
            <person name="Huang Q."/>
            <person name="Zhang J."/>
            <person name="Zhou Y."/>
            <person name="Hu Y."/>
            <person name="Zi S."/>
            <person name="Li J."/>
            <person name="Ni P."/>
            <person name="Zheng H."/>
            <person name="Zhang Y."/>
            <person name="Zhao M."/>
            <person name="Hao Q."/>
            <person name="McDermott J."/>
            <person name="Samudrala R."/>
            <person name="Kristiansen K."/>
            <person name="Wong G.K.-S."/>
        </authorList>
    </citation>
    <scope>NUCLEOTIDE SEQUENCE</scope>
</reference>
<feature type="domain" description="C2H2-type" evidence="3">
    <location>
        <begin position="44"/>
        <end position="77"/>
    </location>
</feature>
<dbReference type="AlphaFoldDB" id="B9G7M2"/>